<comment type="function">
    <text evidence="4">Binds together with bS18 to 16S ribosomal RNA.</text>
</comment>
<evidence type="ECO:0000256" key="6">
    <source>
        <dbReference type="ARBA" id="ARBA00035520"/>
    </source>
</evidence>
<dbReference type="GO" id="GO:0005840">
    <property type="term" value="C:ribosome"/>
    <property type="evidence" value="ECO:0007669"/>
    <property type="project" value="UniProtKB-KW"/>
</dbReference>
<dbReference type="InterPro" id="IPR014717">
    <property type="entry name" value="Transl_elong_EF1B/ribsomal_bS6"/>
</dbReference>
<dbReference type="RefSeq" id="WP_338684488.1">
    <property type="nucleotide sequence ID" value="NZ_AP024702.1"/>
</dbReference>
<dbReference type="Pfam" id="PF01250">
    <property type="entry name" value="Ribosomal_S6"/>
    <property type="match status" value="1"/>
</dbReference>
<dbReference type="NCBIfam" id="TIGR00166">
    <property type="entry name" value="S6"/>
    <property type="match status" value="1"/>
</dbReference>
<accession>A0ABM7RCW7</accession>
<keyword evidence="8" id="KW-1185">Reference proteome</keyword>
<gene>
    <name evidence="7" type="ORF">HAHE_22460</name>
</gene>
<proteinExistence type="inferred from homology"/>
<comment type="similarity">
    <text evidence="1">Belongs to the bacterial ribosomal protein bS6 family.</text>
</comment>
<dbReference type="CDD" id="cd00473">
    <property type="entry name" value="bS6"/>
    <property type="match status" value="1"/>
</dbReference>
<dbReference type="InterPro" id="IPR000529">
    <property type="entry name" value="Ribosomal_bS6"/>
</dbReference>
<dbReference type="Gene3D" id="3.30.70.60">
    <property type="match status" value="1"/>
</dbReference>
<sequence length="94" mass="10486">MSRNYEGLIVLNTKGAEGSVDDLISSIGKEIEAEGGKLEEVRQLGRRQFAYPAKDIESGNYVNFLFSADPASLAKVQTRLKMNDAVHLQHYQTR</sequence>
<evidence type="ECO:0000256" key="2">
    <source>
        <dbReference type="ARBA" id="ARBA00022980"/>
    </source>
</evidence>
<organism evidence="7 8">
    <name type="scientific">Haloferula helveola</name>
    <dbReference type="NCBI Taxonomy" id="490095"/>
    <lineage>
        <taxon>Bacteria</taxon>
        <taxon>Pseudomonadati</taxon>
        <taxon>Verrucomicrobiota</taxon>
        <taxon>Verrucomicrobiia</taxon>
        <taxon>Verrucomicrobiales</taxon>
        <taxon>Verrucomicrobiaceae</taxon>
        <taxon>Haloferula</taxon>
    </lineage>
</organism>
<reference evidence="7 8" key="1">
    <citation type="submission" date="2021-06" db="EMBL/GenBank/DDBJ databases">
        <title>Complete genome of Haloferula helveola possessing various polysaccharide degrading enzymes.</title>
        <authorList>
            <person name="Takami H."/>
            <person name="Huang C."/>
            <person name="Hamasaki K."/>
        </authorList>
    </citation>
    <scope>NUCLEOTIDE SEQUENCE [LARGE SCALE GENOMIC DNA]</scope>
    <source>
        <strain evidence="7 8">CN-1</strain>
    </source>
</reference>
<evidence type="ECO:0000313" key="8">
    <source>
        <dbReference type="Proteomes" id="UP001374893"/>
    </source>
</evidence>
<keyword evidence="2 7" id="KW-0689">Ribosomal protein</keyword>
<dbReference type="SUPFAM" id="SSF54995">
    <property type="entry name" value="Ribosomal protein S6"/>
    <property type="match status" value="1"/>
</dbReference>
<evidence type="ECO:0000313" key="7">
    <source>
        <dbReference type="EMBL" id="BCX48338.1"/>
    </source>
</evidence>
<dbReference type="InterPro" id="IPR035980">
    <property type="entry name" value="Ribosomal_bS6_sf"/>
</dbReference>
<dbReference type="InterPro" id="IPR020814">
    <property type="entry name" value="Ribosomal_S6_plastid/chlpt"/>
</dbReference>
<dbReference type="Proteomes" id="UP001374893">
    <property type="component" value="Chromosome"/>
</dbReference>
<evidence type="ECO:0000256" key="3">
    <source>
        <dbReference type="ARBA" id="ARBA00023274"/>
    </source>
</evidence>
<keyword evidence="3" id="KW-0687">Ribonucleoprotein</keyword>
<dbReference type="EMBL" id="AP024702">
    <property type="protein sequence ID" value="BCX48338.1"/>
    <property type="molecule type" value="Genomic_DNA"/>
</dbReference>
<protein>
    <recommendedName>
        <fullName evidence="5">Small ribosomal subunit protein bS6</fullName>
    </recommendedName>
    <alternativeName>
        <fullName evidence="6">30S ribosomal protein S6</fullName>
    </alternativeName>
</protein>
<name>A0ABM7RCW7_9BACT</name>
<evidence type="ECO:0000256" key="4">
    <source>
        <dbReference type="ARBA" id="ARBA00035104"/>
    </source>
</evidence>
<evidence type="ECO:0000256" key="1">
    <source>
        <dbReference type="ARBA" id="ARBA00009512"/>
    </source>
</evidence>
<evidence type="ECO:0000256" key="5">
    <source>
        <dbReference type="ARBA" id="ARBA00035294"/>
    </source>
</evidence>